<keyword evidence="3" id="KW-0396">Initiation factor</keyword>
<dbReference type="EMBL" id="FNAQ01000001">
    <property type="protein sequence ID" value="SDD74572.1"/>
    <property type="molecule type" value="Genomic_DNA"/>
</dbReference>
<dbReference type="PANTHER" id="PTHR43475">
    <property type="entry name" value="METHYLTHIORIBOSE-1-PHOSPHATE ISOMERASE"/>
    <property type="match status" value="1"/>
</dbReference>
<dbReference type="AlphaFoldDB" id="A0A1G6X8Y2"/>
<protein>
    <submittedName>
        <fullName evidence="3">Translation initiation factor eIF-2B subunit delta</fullName>
    </submittedName>
</protein>
<organism evidence="3 4">
    <name type="scientific">Desulfuromonas thiophila</name>
    <dbReference type="NCBI Taxonomy" id="57664"/>
    <lineage>
        <taxon>Bacteria</taxon>
        <taxon>Pseudomonadati</taxon>
        <taxon>Thermodesulfobacteriota</taxon>
        <taxon>Desulfuromonadia</taxon>
        <taxon>Desulfuromonadales</taxon>
        <taxon>Desulfuromonadaceae</taxon>
        <taxon>Desulfuromonas</taxon>
    </lineage>
</organism>
<name>A0A1G6X8Y2_9BACT</name>
<dbReference type="RefSeq" id="WP_092075330.1">
    <property type="nucleotide sequence ID" value="NZ_FNAQ01000001.1"/>
</dbReference>
<dbReference type="InterPro" id="IPR042529">
    <property type="entry name" value="IF_2B-like_C"/>
</dbReference>
<dbReference type="GO" id="GO:0003743">
    <property type="term" value="F:translation initiation factor activity"/>
    <property type="evidence" value="ECO:0007669"/>
    <property type="project" value="UniProtKB-KW"/>
</dbReference>
<reference evidence="4" key="1">
    <citation type="submission" date="2016-10" db="EMBL/GenBank/DDBJ databases">
        <authorList>
            <person name="Varghese N."/>
            <person name="Submissions S."/>
        </authorList>
    </citation>
    <scope>NUCLEOTIDE SEQUENCE [LARGE SCALE GENOMIC DNA]</scope>
    <source>
        <strain evidence="4">DSM 8987</strain>
    </source>
</reference>
<evidence type="ECO:0000313" key="3">
    <source>
        <dbReference type="EMBL" id="SDD74572.1"/>
    </source>
</evidence>
<dbReference type="Gene3D" id="3.40.50.10470">
    <property type="entry name" value="Translation initiation factor eif-2b, domain 2"/>
    <property type="match status" value="1"/>
</dbReference>
<dbReference type="Pfam" id="PF01008">
    <property type="entry name" value="IF-2B"/>
    <property type="match status" value="1"/>
</dbReference>
<gene>
    <name evidence="3" type="ORF">SAMN05661003_101179</name>
</gene>
<dbReference type="OrthoDB" id="5415295at2"/>
<evidence type="ECO:0000256" key="1">
    <source>
        <dbReference type="ARBA" id="ARBA00022605"/>
    </source>
</evidence>
<dbReference type="GO" id="GO:0019509">
    <property type="term" value="P:L-methionine salvage from methylthioadenosine"/>
    <property type="evidence" value="ECO:0007669"/>
    <property type="project" value="TreeGrafter"/>
</dbReference>
<dbReference type="GO" id="GO:0046523">
    <property type="term" value="F:S-methyl-5-thioribose-1-phosphate isomerase activity"/>
    <property type="evidence" value="ECO:0007669"/>
    <property type="project" value="TreeGrafter"/>
</dbReference>
<evidence type="ECO:0000313" key="4">
    <source>
        <dbReference type="Proteomes" id="UP000243205"/>
    </source>
</evidence>
<dbReference type="InterPro" id="IPR027363">
    <property type="entry name" value="M1Pi_N"/>
</dbReference>
<dbReference type="InterPro" id="IPR037171">
    <property type="entry name" value="NagB/RpiA_transferase-like"/>
</dbReference>
<evidence type="ECO:0000256" key="2">
    <source>
        <dbReference type="RuleBase" id="RU003814"/>
    </source>
</evidence>
<dbReference type="STRING" id="57664.SAMN05661003_101179"/>
<dbReference type="PANTHER" id="PTHR43475:SF3">
    <property type="entry name" value="TRANSLATION INITIATION FACTOR EIF-2B SUBUNIT FAMILY PROTEIN (AFU_ORTHOLOGUE AFUA_2G14290)"/>
    <property type="match status" value="1"/>
</dbReference>
<dbReference type="Proteomes" id="UP000243205">
    <property type="component" value="Unassembled WGS sequence"/>
</dbReference>
<proteinExistence type="inferred from homology"/>
<keyword evidence="1" id="KW-0028">Amino-acid biosynthesis</keyword>
<accession>A0A1G6X8Y2</accession>
<comment type="similarity">
    <text evidence="2">Belongs to the eIF-2B alpha/beta/delta subunits family.</text>
</comment>
<dbReference type="SUPFAM" id="SSF100950">
    <property type="entry name" value="NagB/RpiA/CoA transferase-like"/>
    <property type="match status" value="1"/>
</dbReference>
<keyword evidence="3" id="KW-0648">Protein biosynthesis</keyword>
<dbReference type="Gene3D" id="1.20.120.420">
    <property type="entry name" value="translation initiation factor eif-2b, domain 1"/>
    <property type="match status" value="1"/>
</dbReference>
<sequence>MDEAAFRHALAALRADRRHGASELARQALALLAASCQSLAALDDDRLRTELERRCCLLAGCRPSMAVVANLLQLWRQRLYQPAAAAGKLADGLAAQAQAVAAASLAASQAAARHMARRLRPGQCLITHSASSTLRLLFAELAPARLRLIVSESRPLNEGVGLAAELLRLGHEVRLITDAQLGLFVAEADLALVGADSLLVDGSIVNKAGTRLLALAARADGVPFYCCCEGFKVTAQTRADLAREQMDPAELGHDCLPLTAQRNLYFDCTEASLVSAWVTEAGVSARPPAPLTGC</sequence>
<keyword evidence="4" id="KW-1185">Reference proteome</keyword>
<dbReference type="InterPro" id="IPR000649">
    <property type="entry name" value="IF-2B-related"/>
</dbReference>